<protein>
    <submittedName>
        <fullName evidence="1">Fe-S cluster assembly iron-binding protein IscA</fullName>
    </submittedName>
</protein>
<dbReference type="RefSeq" id="WP_091126307.1">
    <property type="nucleotide sequence ID" value="NZ_FOLB01000016.1"/>
</dbReference>
<dbReference type="STRING" id="574651.SAMN04487968_11619"/>
<name>A0A1I1NCG3_9ACTN</name>
<evidence type="ECO:0000313" key="2">
    <source>
        <dbReference type="Proteomes" id="UP000198832"/>
    </source>
</evidence>
<dbReference type="Proteomes" id="UP000198832">
    <property type="component" value="Unassembled WGS sequence"/>
</dbReference>
<keyword evidence="2" id="KW-1185">Reference proteome</keyword>
<dbReference type="Gene3D" id="2.60.300.12">
    <property type="entry name" value="HesB-like domain"/>
    <property type="match status" value="1"/>
</dbReference>
<dbReference type="EMBL" id="FOLB01000016">
    <property type="protein sequence ID" value="SFC95227.1"/>
    <property type="molecule type" value="Genomic_DNA"/>
</dbReference>
<dbReference type="OrthoDB" id="4868950at2"/>
<sequence>MLTLTPNATDIVRNIANQSPEPDNAGLRITSDGSAEAPFAVTAADAAQPGDQVVSQEGAHVYLDEPTAGLLDDKVLDARVDEEGRIEFALGQQA</sequence>
<gene>
    <name evidence="1" type="ORF">SAMN04487968_11619</name>
</gene>
<organism evidence="1 2">
    <name type="scientific">Nocardioides terrae</name>
    <dbReference type="NCBI Taxonomy" id="574651"/>
    <lineage>
        <taxon>Bacteria</taxon>
        <taxon>Bacillati</taxon>
        <taxon>Actinomycetota</taxon>
        <taxon>Actinomycetes</taxon>
        <taxon>Propionibacteriales</taxon>
        <taxon>Nocardioidaceae</taxon>
        <taxon>Nocardioides</taxon>
    </lineage>
</organism>
<evidence type="ECO:0000313" key="1">
    <source>
        <dbReference type="EMBL" id="SFC95227.1"/>
    </source>
</evidence>
<reference evidence="1 2" key="1">
    <citation type="submission" date="2016-10" db="EMBL/GenBank/DDBJ databases">
        <authorList>
            <person name="de Groot N.N."/>
        </authorList>
    </citation>
    <scope>NUCLEOTIDE SEQUENCE [LARGE SCALE GENOMIC DNA]</scope>
    <source>
        <strain evidence="1 2">CGMCC 1.7056</strain>
    </source>
</reference>
<proteinExistence type="predicted"/>
<dbReference type="AlphaFoldDB" id="A0A1I1NCG3"/>
<dbReference type="SUPFAM" id="SSF89360">
    <property type="entry name" value="HesB-like domain"/>
    <property type="match status" value="1"/>
</dbReference>
<dbReference type="InterPro" id="IPR035903">
    <property type="entry name" value="HesB-like_dom_sf"/>
</dbReference>
<accession>A0A1I1NCG3</accession>